<keyword evidence="2" id="KW-1185">Reference proteome</keyword>
<proteinExistence type="predicted"/>
<dbReference type="STRING" id="331648.BST97_06485"/>
<gene>
    <name evidence="1" type="ORF">BST97_06485</name>
</gene>
<dbReference type="Proteomes" id="UP000193431">
    <property type="component" value="Chromosome"/>
</dbReference>
<dbReference type="OrthoDB" id="5431540at2"/>
<dbReference type="AlphaFoldDB" id="A0A1W6MJ87"/>
<sequence>MRVISVLIVALLINTAEPSISWTYEEHPVLSWEDFRGEPAGALDRAAAVNSGMSYAIQTRTSEGRVVDFSVEVESAFYPELSWKRDLRENSRSLLKHEQLHWDITHLHVLKLRAAFRRYRPVKNINKEIDFIFRKFEKDREAMQSRYDLETGHGLKKEEQQRWEIYIAEELLKVEM</sequence>
<organism evidence="1 2">
    <name type="scientific">Nonlabens spongiae</name>
    <dbReference type="NCBI Taxonomy" id="331648"/>
    <lineage>
        <taxon>Bacteria</taxon>
        <taxon>Pseudomonadati</taxon>
        <taxon>Bacteroidota</taxon>
        <taxon>Flavobacteriia</taxon>
        <taxon>Flavobacteriales</taxon>
        <taxon>Flavobacteriaceae</taxon>
        <taxon>Nonlabens</taxon>
    </lineage>
</organism>
<dbReference type="Pfam" id="PF06037">
    <property type="entry name" value="DUF922"/>
    <property type="match status" value="1"/>
</dbReference>
<protein>
    <recommendedName>
        <fullName evidence="3">DUF922 domain-containing protein</fullName>
    </recommendedName>
</protein>
<evidence type="ECO:0008006" key="3">
    <source>
        <dbReference type="Google" id="ProtNLM"/>
    </source>
</evidence>
<dbReference type="EMBL" id="CP019344">
    <property type="protein sequence ID" value="ARN77671.1"/>
    <property type="molecule type" value="Genomic_DNA"/>
</dbReference>
<reference evidence="1 2" key="1">
    <citation type="submission" date="2016-11" db="EMBL/GenBank/DDBJ databases">
        <title>Trade-off between light-utilization and light-protection in marine flavobacteria.</title>
        <authorList>
            <person name="Kumagai Y."/>
        </authorList>
    </citation>
    <scope>NUCLEOTIDE SEQUENCE [LARGE SCALE GENOMIC DNA]</scope>
    <source>
        <strain evidence="1 2">JCM 13191</strain>
    </source>
</reference>
<dbReference type="InterPro" id="IPR010321">
    <property type="entry name" value="DUF922"/>
</dbReference>
<dbReference type="RefSeq" id="WP_085766471.1">
    <property type="nucleotide sequence ID" value="NZ_CP019344.1"/>
</dbReference>
<name>A0A1W6MJ87_9FLAO</name>
<accession>A0A1W6MJ87</accession>
<evidence type="ECO:0000313" key="1">
    <source>
        <dbReference type="EMBL" id="ARN77671.1"/>
    </source>
</evidence>
<evidence type="ECO:0000313" key="2">
    <source>
        <dbReference type="Proteomes" id="UP000193431"/>
    </source>
</evidence>